<feature type="transmembrane region" description="Helical" evidence="1">
    <location>
        <begin position="395"/>
        <end position="412"/>
    </location>
</feature>
<feature type="transmembrane region" description="Helical" evidence="1">
    <location>
        <begin position="274"/>
        <end position="294"/>
    </location>
</feature>
<name>A0A1H8G8R7_9PROT</name>
<evidence type="ECO:0000313" key="3">
    <source>
        <dbReference type="Proteomes" id="UP000183898"/>
    </source>
</evidence>
<feature type="transmembrane region" description="Helical" evidence="1">
    <location>
        <begin position="314"/>
        <end position="337"/>
    </location>
</feature>
<keyword evidence="1" id="KW-0812">Transmembrane</keyword>
<keyword evidence="1" id="KW-1133">Transmembrane helix</keyword>
<feature type="transmembrane region" description="Helical" evidence="1">
    <location>
        <begin position="38"/>
        <end position="56"/>
    </location>
</feature>
<feature type="transmembrane region" description="Helical" evidence="1">
    <location>
        <begin position="482"/>
        <end position="502"/>
    </location>
</feature>
<dbReference type="RefSeq" id="WP_074745366.1">
    <property type="nucleotide sequence ID" value="NZ_FOCT01000004.1"/>
</dbReference>
<organism evidence="2 3">
    <name type="scientific">Nitrosospira multiformis</name>
    <dbReference type="NCBI Taxonomy" id="1231"/>
    <lineage>
        <taxon>Bacteria</taxon>
        <taxon>Pseudomonadati</taxon>
        <taxon>Pseudomonadota</taxon>
        <taxon>Betaproteobacteria</taxon>
        <taxon>Nitrosomonadales</taxon>
        <taxon>Nitrosomonadaceae</taxon>
        <taxon>Nitrosospira</taxon>
    </lineage>
</organism>
<gene>
    <name evidence="2" type="ORF">SAMN05216404_104127</name>
</gene>
<evidence type="ECO:0000256" key="1">
    <source>
        <dbReference type="SAM" id="Phobius"/>
    </source>
</evidence>
<feature type="transmembrane region" description="Helical" evidence="1">
    <location>
        <begin position="77"/>
        <end position="94"/>
    </location>
</feature>
<proteinExistence type="predicted"/>
<dbReference type="Proteomes" id="UP000183898">
    <property type="component" value="Unassembled WGS sequence"/>
</dbReference>
<feature type="transmembrane region" description="Helical" evidence="1">
    <location>
        <begin position="244"/>
        <end position="262"/>
    </location>
</feature>
<sequence>MVLLERISASLIAGFAVWTVFVHILTFTECSFETLAKWSWLGFLGATVACGFIAKTGAPKRPIPIKEKGDDIYDKKMVLGAIASALGLILVYRWTSNYLVFWFLTITYLATARWLMRSGQIGISQTSIKDTLNPAVLIAAIFVAVYGTTRSGINLDDPFQVNLIVGLLEHPSWPILRFDTMHRIPELPIMTSAYLSLTLEPLQAILIDKLGANASTLRHLVFPSIVTSIGIVYLYLFINSLTPRWAVPTLFTFIAIVLIFATDFRMMGSFYWEYLAAGKQILVAMIIPALLWYTSRVMVTADAREVVLLASTAISAPGLTPNGIFVAPLAAGLLALAHLTPDRAAIKRILLVAGCVAYPLAIGVLILLTTHVTPSEVLDISGIEGDLRTVLGWDWRFWAATPLLLSAWAALPHLSSRRLILSWTLIFFLTIANPALDTFWARYLTGNLNWRLFWAFPILLLISVALHGVIRALSIRRWMQWVAPASVVIGSIAMGISTLAPVHRQAFGWHSDRVPMPEYEIAKVLGGKLRPSDGVLAPNTISAYLTTFTGHPRPVITRPLYLIHLKKHLSLPDLTQRALLYAMVAPDQVAGGEFQNLVRHIEELGGSVNLDQREVILENLDSILQQRDIRAVAYQRNSEFARQLDRVLADQDFTNIPLSNYQVWIKQANS</sequence>
<dbReference type="AlphaFoldDB" id="A0A1H8G8R7"/>
<feature type="transmembrane region" description="Helical" evidence="1">
    <location>
        <begin position="219"/>
        <end position="238"/>
    </location>
</feature>
<accession>A0A1H8G8R7</accession>
<feature type="transmembrane region" description="Helical" evidence="1">
    <location>
        <begin position="452"/>
        <end position="470"/>
    </location>
</feature>
<reference evidence="2 3" key="1">
    <citation type="submission" date="2016-10" db="EMBL/GenBank/DDBJ databases">
        <authorList>
            <person name="de Groot N.N."/>
        </authorList>
    </citation>
    <scope>NUCLEOTIDE SEQUENCE [LARGE SCALE GENOMIC DNA]</scope>
    <source>
        <strain evidence="2 3">Nl18</strain>
    </source>
</reference>
<feature type="transmembrane region" description="Helical" evidence="1">
    <location>
        <begin position="419"/>
        <end position="440"/>
    </location>
</feature>
<protein>
    <submittedName>
        <fullName evidence="2">Uncharacterized protein</fullName>
    </submittedName>
</protein>
<keyword evidence="1" id="KW-0472">Membrane</keyword>
<evidence type="ECO:0000313" key="2">
    <source>
        <dbReference type="EMBL" id="SEN40145.1"/>
    </source>
</evidence>
<feature type="transmembrane region" description="Helical" evidence="1">
    <location>
        <begin position="7"/>
        <end position="26"/>
    </location>
</feature>
<dbReference type="EMBL" id="FOCT01000004">
    <property type="protein sequence ID" value="SEN40145.1"/>
    <property type="molecule type" value="Genomic_DNA"/>
</dbReference>
<feature type="transmembrane region" description="Helical" evidence="1">
    <location>
        <begin position="100"/>
        <end position="116"/>
    </location>
</feature>
<feature type="transmembrane region" description="Helical" evidence="1">
    <location>
        <begin position="349"/>
        <end position="368"/>
    </location>
</feature>